<keyword evidence="3" id="KW-0902">Two-component regulatory system</keyword>
<evidence type="ECO:0000256" key="3">
    <source>
        <dbReference type="ARBA" id="ARBA00023012"/>
    </source>
</evidence>
<dbReference type="GO" id="GO:0032993">
    <property type="term" value="C:protein-DNA complex"/>
    <property type="evidence" value="ECO:0007669"/>
    <property type="project" value="TreeGrafter"/>
</dbReference>
<comment type="caution">
    <text evidence="11">The sequence shown here is derived from an EMBL/GenBank/DDBJ whole genome shotgun (WGS) entry which is preliminary data.</text>
</comment>
<keyword evidence="5 8" id="KW-0238">DNA-binding</keyword>
<evidence type="ECO:0000256" key="1">
    <source>
        <dbReference type="ARBA" id="ARBA00004496"/>
    </source>
</evidence>
<dbReference type="InterPro" id="IPR001867">
    <property type="entry name" value="OmpR/PhoB-type_DNA-bd"/>
</dbReference>
<feature type="domain" description="OmpR/PhoB-type" evidence="10">
    <location>
        <begin position="122"/>
        <end position="222"/>
    </location>
</feature>
<dbReference type="SUPFAM" id="SSF52172">
    <property type="entry name" value="CheY-like"/>
    <property type="match status" value="1"/>
</dbReference>
<evidence type="ECO:0000256" key="5">
    <source>
        <dbReference type="ARBA" id="ARBA00023125"/>
    </source>
</evidence>
<dbReference type="PROSITE" id="PS51755">
    <property type="entry name" value="OMPR_PHOB"/>
    <property type="match status" value="1"/>
</dbReference>
<dbReference type="Gene3D" id="1.10.10.10">
    <property type="entry name" value="Winged helix-like DNA-binding domain superfamily/Winged helix DNA-binding domain"/>
    <property type="match status" value="1"/>
</dbReference>
<keyword evidence="12" id="KW-1185">Reference proteome</keyword>
<evidence type="ECO:0000259" key="9">
    <source>
        <dbReference type="PROSITE" id="PS50110"/>
    </source>
</evidence>
<dbReference type="GO" id="GO:0005829">
    <property type="term" value="C:cytosol"/>
    <property type="evidence" value="ECO:0007669"/>
    <property type="project" value="TreeGrafter"/>
</dbReference>
<dbReference type="InterPro" id="IPR001789">
    <property type="entry name" value="Sig_transdc_resp-reg_receiver"/>
</dbReference>
<evidence type="ECO:0000256" key="6">
    <source>
        <dbReference type="ARBA" id="ARBA00023163"/>
    </source>
</evidence>
<dbReference type="GO" id="GO:0000976">
    <property type="term" value="F:transcription cis-regulatory region binding"/>
    <property type="evidence" value="ECO:0007669"/>
    <property type="project" value="TreeGrafter"/>
</dbReference>
<name>A0A6I2MFH7_9BACI</name>
<dbReference type="PROSITE" id="PS51257">
    <property type="entry name" value="PROKAR_LIPOPROTEIN"/>
    <property type="match status" value="1"/>
</dbReference>
<sequence>MKKILLVDDEKLMLDLLALYLAPAGYSCIKSLSGKNAVDHVLKEEPALIILDLMMPEMNGFEVCKEIRSFSDVPIIMVTARDQQEDIVKGLQTGADDYITKPFNEMELLARIEAILRRTRNNHAVEYKGLKWNERSQEASYKGVPIFFTPKEFQLAGIFLKNRNRVFNREHLIHSIWGYDADTEDRTVDSHVRHLREKLRKTGFPIDDHLQTVWGAGYKWKDEKK</sequence>
<keyword evidence="4" id="KW-0805">Transcription regulation</keyword>
<keyword evidence="6" id="KW-0804">Transcription</keyword>
<dbReference type="InterPro" id="IPR011006">
    <property type="entry name" value="CheY-like_superfamily"/>
</dbReference>
<feature type="DNA-binding region" description="OmpR/PhoB-type" evidence="8">
    <location>
        <begin position="122"/>
        <end position="222"/>
    </location>
</feature>
<dbReference type="Gene3D" id="3.40.50.2300">
    <property type="match status" value="1"/>
</dbReference>
<evidence type="ECO:0000256" key="4">
    <source>
        <dbReference type="ARBA" id="ARBA00023015"/>
    </source>
</evidence>
<evidence type="ECO:0000313" key="11">
    <source>
        <dbReference type="EMBL" id="MRX54543.1"/>
    </source>
</evidence>
<evidence type="ECO:0000313" key="12">
    <source>
        <dbReference type="Proteomes" id="UP000441585"/>
    </source>
</evidence>
<evidence type="ECO:0000256" key="8">
    <source>
        <dbReference type="PROSITE-ProRule" id="PRU01091"/>
    </source>
</evidence>
<dbReference type="PANTHER" id="PTHR48111:SF73">
    <property type="entry name" value="ALKALINE PHOSPHATASE SYNTHESIS TRANSCRIPTIONAL REGULATORY PROTEIN PHOP"/>
    <property type="match status" value="1"/>
</dbReference>
<dbReference type="SUPFAM" id="SSF46894">
    <property type="entry name" value="C-terminal effector domain of the bipartite response regulators"/>
    <property type="match status" value="1"/>
</dbReference>
<dbReference type="PANTHER" id="PTHR48111">
    <property type="entry name" value="REGULATOR OF RPOS"/>
    <property type="match status" value="1"/>
</dbReference>
<dbReference type="InterPro" id="IPR036388">
    <property type="entry name" value="WH-like_DNA-bd_sf"/>
</dbReference>
<comment type="subcellular location">
    <subcellularLocation>
        <location evidence="1">Cytoplasm</location>
    </subcellularLocation>
</comment>
<dbReference type="Proteomes" id="UP000441585">
    <property type="component" value="Unassembled WGS sequence"/>
</dbReference>
<gene>
    <name evidence="11" type="ORF">GJU41_11230</name>
</gene>
<reference evidence="11 12" key="1">
    <citation type="submission" date="2019-11" db="EMBL/GenBank/DDBJ databases">
        <title>Bacillus idriensis genome.</title>
        <authorList>
            <person name="Konopka E.N."/>
            <person name="Newman J.D."/>
        </authorList>
    </citation>
    <scope>NUCLEOTIDE SEQUENCE [LARGE SCALE GENOMIC DNA]</scope>
    <source>
        <strain evidence="11 12">DSM 19097</strain>
    </source>
</reference>
<evidence type="ECO:0000256" key="7">
    <source>
        <dbReference type="PROSITE-ProRule" id="PRU00169"/>
    </source>
</evidence>
<dbReference type="InterPro" id="IPR016032">
    <property type="entry name" value="Sig_transdc_resp-reg_C-effctor"/>
</dbReference>
<dbReference type="FunFam" id="3.40.50.2300:FF:000001">
    <property type="entry name" value="DNA-binding response regulator PhoB"/>
    <property type="match status" value="1"/>
</dbReference>
<accession>A0A6I2MFH7</accession>
<evidence type="ECO:0000256" key="2">
    <source>
        <dbReference type="ARBA" id="ARBA00022553"/>
    </source>
</evidence>
<dbReference type="PROSITE" id="PS50110">
    <property type="entry name" value="RESPONSE_REGULATORY"/>
    <property type="match status" value="1"/>
</dbReference>
<dbReference type="CDD" id="cd17574">
    <property type="entry name" value="REC_OmpR"/>
    <property type="match status" value="1"/>
</dbReference>
<dbReference type="GO" id="GO:0000156">
    <property type="term" value="F:phosphorelay response regulator activity"/>
    <property type="evidence" value="ECO:0007669"/>
    <property type="project" value="TreeGrafter"/>
</dbReference>
<evidence type="ECO:0000259" key="10">
    <source>
        <dbReference type="PROSITE" id="PS51755"/>
    </source>
</evidence>
<feature type="modified residue" description="4-aspartylphosphate" evidence="7">
    <location>
        <position position="52"/>
    </location>
</feature>
<dbReference type="RefSeq" id="WP_070874782.1">
    <property type="nucleotide sequence ID" value="NZ_CAJFZX010000015.1"/>
</dbReference>
<dbReference type="Pfam" id="PF00072">
    <property type="entry name" value="Response_reg"/>
    <property type="match status" value="1"/>
</dbReference>
<dbReference type="CDD" id="cd00383">
    <property type="entry name" value="trans_reg_C"/>
    <property type="match status" value="1"/>
</dbReference>
<dbReference type="EMBL" id="WKKF01000002">
    <property type="protein sequence ID" value="MRX54543.1"/>
    <property type="molecule type" value="Genomic_DNA"/>
</dbReference>
<dbReference type="SMART" id="SM00448">
    <property type="entry name" value="REC"/>
    <property type="match status" value="1"/>
</dbReference>
<organism evidence="11 12">
    <name type="scientific">Metabacillus idriensis</name>
    <dbReference type="NCBI Taxonomy" id="324768"/>
    <lineage>
        <taxon>Bacteria</taxon>
        <taxon>Bacillati</taxon>
        <taxon>Bacillota</taxon>
        <taxon>Bacilli</taxon>
        <taxon>Bacillales</taxon>
        <taxon>Bacillaceae</taxon>
        <taxon>Metabacillus</taxon>
    </lineage>
</organism>
<dbReference type="SMART" id="SM00862">
    <property type="entry name" value="Trans_reg_C"/>
    <property type="match status" value="1"/>
</dbReference>
<feature type="domain" description="Response regulatory" evidence="9">
    <location>
        <begin position="3"/>
        <end position="116"/>
    </location>
</feature>
<dbReference type="GO" id="GO:0006355">
    <property type="term" value="P:regulation of DNA-templated transcription"/>
    <property type="evidence" value="ECO:0007669"/>
    <property type="project" value="InterPro"/>
</dbReference>
<keyword evidence="2 7" id="KW-0597">Phosphoprotein</keyword>
<dbReference type="Gene3D" id="6.10.250.690">
    <property type="match status" value="1"/>
</dbReference>
<proteinExistence type="predicted"/>
<protein>
    <submittedName>
        <fullName evidence="11">Response regulator</fullName>
    </submittedName>
</protein>
<dbReference type="AlphaFoldDB" id="A0A6I2MFH7"/>
<dbReference type="Pfam" id="PF00486">
    <property type="entry name" value="Trans_reg_C"/>
    <property type="match status" value="1"/>
</dbReference>
<dbReference type="InterPro" id="IPR039420">
    <property type="entry name" value="WalR-like"/>
</dbReference>